<dbReference type="EMBL" id="CAUYUJ010014926">
    <property type="protein sequence ID" value="CAK0847726.1"/>
    <property type="molecule type" value="Genomic_DNA"/>
</dbReference>
<evidence type="ECO:0000313" key="2">
    <source>
        <dbReference type="EMBL" id="CAK0847726.1"/>
    </source>
</evidence>
<sequence length="198" mass="21912">MQAEAVALTASVALAAAAVAVQPQVSESLVPIIGLALLAYAIFLLRKMLSAAESSCYISDNISRRCSFIERRLMGLEFSPWETQRQIAAAIQEWDMAQDQWYASRQAFQYLSRYSRNFLQRTSQMPSAVQLSIIANKAFEESGELASGTKLTLMRQQLSNSWADQFHGQGPAYDASATLSSSLAQLTPHEIVDFFGFQ</sequence>
<feature type="transmembrane region" description="Helical" evidence="1">
    <location>
        <begin position="30"/>
        <end position="49"/>
    </location>
</feature>
<evidence type="ECO:0000256" key="1">
    <source>
        <dbReference type="SAM" id="Phobius"/>
    </source>
</evidence>
<reference evidence="2" key="1">
    <citation type="submission" date="2023-10" db="EMBL/GenBank/DDBJ databases">
        <authorList>
            <person name="Chen Y."/>
            <person name="Shah S."/>
            <person name="Dougan E. K."/>
            <person name="Thang M."/>
            <person name="Chan C."/>
        </authorList>
    </citation>
    <scope>NUCLEOTIDE SEQUENCE [LARGE SCALE GENOMIC DNA]</scope>
</reference>
<gene>
    <name evidence="2" type="ORF">PCOR1329_LOCUS40857</name>
</gene>
<keyword evidence="1" id="KW-0472">Membrane</keyword>
<organism evidence="2 3">
    <name type="scientific">Prorocentrum cordatum</name>
    <dbReference type="NCBI Taxonomy" id="2364126"/>
    <lineage>
        <taxon>Eukaryota</taxon>
        <taxon>Sar</taxon>
        <taxon>Alveolata</taxon>
        <taxon>Dinophyceae</taxon>
        <taxon>Prorocentrales</taxon>
        <taxon>Prorocentraceae</taxon>
        <taxon>Prorocentrum</taxon>
    </lineage>
</organism>
<dbReference type="Proteomes" id="UP001189429">
    <property type="component" value="Unassembled WGS sequence"/>
</dbReference>
<keyword evidence="1" id="KW-1133">Transmembrane helix</keyword>
<keyword evidence="1" id="KW-0812">Transmembrane</keyword>
<evidence type="ECO:0008006" key="4">
    <source>
        <dbReference type="Google" id="ProtNLM"/>
    </source>
</evidence>
<comment type="caution">
    <text evidence="2">The sequence shown here is derived from an EMBL/GenBank/DDBJ whole genome shotgun (WGS) entry which is preliminary data.</text>
</comment>
<keyword evidence="3" id="KW-1185">Reference proteome</keyword>
<protein>
    <recommendedName>
        <fullName evidence="4">DUF4129 domain-containing protein</fullName>
    </recommendedName>
</protein>
<proteinExistence type="predicted"/>
<accession>A0ABN9TNS2</accession>
<evidence type="ECO:0000313" key="3">
    <source>
        <dbReference type="Proteomes" id="UP001189429"/>
    </source>
</evidence>
<name>A0ABN9TNS2_9DINO</name>